<gene>
    <name evidence="4" type="ORF">FEZ08_10235</name>
</gene>
<dbReference type="InParanoid" id="A0A5R8Q871"/>
<dbReference type="GO" id="GO:0003677">
    <property type="term" value="F:DNA binding"/>
    <property type="evidence" value="ECO:0007669"/>
    <property type="project" value="UniProtKB-KW"/>
</dbReference>
<reference evidence="4 5" key="1">
    <citation type="submission" date="2019-05" db="EMBL/GenBank/DDBJ databases">
        <title>Culicoidintestinum kansasii gen. nov., sp. nov. from the gastrointestinal tract of the biting midge, Culicoides sonorensis.</title>
        <authorList>
            <person name="Neupane S."/>
            <person name="Ghosh A."/>
            <person name="Gunther S."/>
            <person name="Martin K."/>
            <person name="Zurek L."/>
        </authorList>
    </citation>
    <scope>NUCLEOTIDE SEQUENCE [LARGE SCALE GENOMIC DNA]</scope>
    <source>
        <strain evidence="4 5">CS-1</strain>
    </source>
</reference>
<evidence type="ECO:0000259" key="3">
    <source>
        <dbReference type="PROSITE" id="PS50937"/>
    </source>
</evidence>
<protein>
    <submittedName>
        <fullName evidence="4">MerR family transcriptional regulator</fullName>
    </submittedName>
</protein>
<dbReference type="CDD" id="cd01109">
    <property type="entry name" value="HTH_YyaN"/>
    <property type="match status" value="1"/>
</dbReference>
<dbReference type="PROSITE" id="PS50937">
    <property type="entry name" value="HTH_MERR_2"/>
    <property type="match status" value="1"/>
</dbReference>
<evidence type="ECO:0000313" key="4">
    <source>
        <dbReference type="EMBL" id="TLG71777.1"/>
    </source>
</evidence>
<keyword evidence="2" id="KW-0175">Coiled coil</keyword>
<organism evidence="4 5">
    <name type="scientific">Culicoidibacter larvae</name>
    <dbReference type="NCBI Taxonomy" id="2579976"/>
    <lineage>
        <taxon>Bacteria</taxon>
        <taxon>Bacillati</taxon>
        <taxon>Bacillota</taxon>
        <taxon>Culicoidibacteria</taxon>
        <taxon>Culicoidibacterales</taxon>
        <taxon>Culicoidibacteraceae</taxon>
        <taxon>Culicoidibacter</taxon>
    </lineage>
</organism>
<proteinExistence type="predicted"/>
<name>A0A5R8Q871_9FIRM</name>
<dbReference type="RefSeq" id="WP_138192042.1">
    <property type="nucleotide sequence ID" value="NZ_VBWP01000010.1"/>
</dbReference>
<keyword evidence="1" id="KW-0238">DNA-binding</keyword>
<dbReference type="Proteomes" id="UP000306912">
    <property type="component" value="Unassembled WGS sequence"/>
</dbReference>
<evidence type="ECO:0000313" key="5">
    <source>
        <dbReference type="Proteomes" id="UP000306912"/>
    </source>
</evidence>
<dbReference type="FunCoup" id="A0A5R8Q871">
    <property type="interactions" value="24"/>
</dbReference>
<feature type="domain" description="HTH merR-type" evidence="3">
    <location>
        <begin position="1"/>
        <end position="69"/>
    </location>
</feature>
<dbReference type="InterPro" id="IPR009061">
    <property type="entry name" value="DNA-bd_dom_put_sf"/>
</dbReference>
<dbReference type="Pfam" id="PF13411">
    <property type="entry name" value="MerR_1"/>
    <property type="match status" value="1"/>
</dbReference>
<dbReference type="OrthoDB" id="9811174at2"/>
<dbReference type="GO" id="GO:0003700">
    <property type="term" value="F:DNA-binding transcription factor activity"/>
    <property type="evidence" value="ECO:0007669"/>
    <property type="project" value="InterPro"/>
</dbReference>
<dbReference type="AlphaFoldDB" id="A0A5R8Q871"/>
<dbReference type="EMBL" id="VBWP01000010">
    <property type="protein sequence ID" value="TLG71777.1"/>
    <property type="molecule type" value="Genomic_DNA"/>
</dbReference>
<dbReference type="Gene3D" id="1.10.1660.10">
    <property type="match status" value="1"/>
</dbReference>
<sequence>MTISEVAKLYNISADTLRYYERIGLIPAIQKNSSGNRDYTEDDIYWVDFAVCMRSAGLPIEMLIEYLTLYKQGPDTAATRKQLLIEQRDILAENIAEMNATLERLNTKIANYGNITKKVNKLSVKN</sequence>
<dbReference type="PANTHER" id="PTHR30204">
    <property type="entry name" value="REDOX-CYCLING DRUG-SENSING TRANSCRIPTIONAL ACTIVATOR SOXR"/>
    <property type="match status" value="1"/>
</dbReference>
<dbReference type="PANTHER" id="PTHR30204:SF98">
    <property type="entry name" value="HTH-TYPE TRANSCRIPTIONAL REGULATOR ADHR"/>
    <property type="match status" value="1"/>
</dbReference>
<keyword evidence="5" id="KW-1185">Reference proteome</keyword>
<dbReference type="InterPro" id="IPR047057">
    <property type="entry name" value="MerR_fam"/>
</dbReference>
<dbReference type="SMART" id="SM00422">
    <property type="entry name" value="HTH_MERR"/>
    <property type="match status" value="1"/>
</dbReference>
<evidence type="ECO:0000256" key="1">
    <source>
        <dbReference type="ARBA" id="ARBA00023125"/>
    </source>
</evidence>
<dbReference type="InterPro" id="IPR000551">
    <property type="entry name" value="MerR-type_HTH_dom"/>
</dbReference>
<feature type="coiled-coil region" evidence="2">
    <location>
        <begin position="88"/>
        <end position="115"/>
    </location>
</feature>
<dbReference type="SUPFAM" id="SSF46955">
    <property type="entry name" value="Putative DNA-binding domain"/>
    <property type="match status" value="1"/>
</dbReference>
<accession>A0A5R8Q871</accession>
<dbReference type="PRINTS" id="PR00040">
    <property type="entry name" value="HTHMERR"/>
</dbReference>
<comment type="caution">
    <text evidence="4">The sequence shown here is derived from an EMBL/GenBank/DDBJ whole genome shotgun (WGS) entry which is preliminary data.</text>
</comment>
<evidence type="ECO:0000256" key="2">
    <source>
        <dbReference type="SAM" id="Coils"/>
    </source>
</evidence>